<keyword evidence="5" id="KW-0862">Zinc</keyword>
<feature type="transmembrane region" description="Helical" evidence="9">
    <location>
        <begin position="458"/>
        <end position="478"/>
    </location>
</feature>
<dbReference type="RefSeq" id="XP_065649452.1">
    <property type="nucleotide sequence ID" value="XM_065793380.1"/>
</dbReference>
<evidence type="ECO:0000256" key="5">
    <source>
        <dbReference type="ARBA" id="ARBA00022833"/>
    </source>
</evidence>
<evidence type="ECO:0000256" key="7">
    <source>
        <dbReference type="ARBA" id="ARBA00023136"/>
    </source>
</evidence>
<gene>
    <name evidence="12" type="primary">LOC101238068</name>
</gene>
<keyword evidence="6 9" id="KW-1133">Transmembrane helix</keyword>
<evidence type="ECO:0000256" key="6">
    <source>
        <dbReference type="ARBA" id="ARBA00022989"/>
    </source>
</evidence>
<accession>A0ABM4BK85</accession>
<dbReference type="InterPro" id="IPR025754">
    <property type="entry name" value="TRC8_N_dom"/>
</dbReference>
<dbReference type="Gene3D" id="3.30.40.10">
    <property type="entry name" value="Zinc/RING finger domain, C3HC4 (zinc finger)"/>
    <property type="match status" value="1"/>
</dbReference>
<proteinExistence type="predicted"/>
<feature type="transmembrane region" description="Helical" evidence="9">
    <location>
        <begin position="361"/>
        <end position="382"/>
    </location>
</feature>
<name>A0ABM4BK85_HYDVU</name>
<evidence type="ECO:0000256" key="9">
    <source>
        <dbReference type="SAM" id="Phobius"/>
    </source>
</evidence>
<sequence>MSYKLLEVFLRVPIIFFLDYSLSFAHAVFPFSWLMSIIFQILAITVCCCILISSASQLYCVYHFGIFFLHLFAVLYLNICSTPITLTTLLTSNVLPKHIDTYIPTFAASWIIYIIFNLLYAISFRSIKPLVVAFALIPVIEEQVYHKNETIPVLTCCSFGLLVYTVLQTCYCFLTQFVELVTYQIQVITLRFRIYGPFVLFFLHWRRLRMHAVLSLFWFIIWNYQLIVFTIFIDEPFDFSFILACSAYSCNSFIKILSLCHILQHVVKVILKGVQRCIADNHTFVEDTLHRPTGLRESIGFLFLSLYTNLTNVDPSKRIVLMQLIILILISALVRSVFEVIEPYLLSLNGGSVVHSKKRHISLVTACLLLIFVSLYLGYLLYNLRERLPFSIPNLITVAQITSALILYFLYMYDARTGESWEQLDDYVYFIKGGCRSFEFVLIVLILGYRILDTTSKWTIFQIIMVVLHLYINVYLSLKDGWHSLQLRHLVNKKLNILPQASSLRLEVEGEVCPICLDKMTSARVTPCNHLFHFFCLKKWLNVQNKCPMCHATILHGSA</sequence>
<keyword evidence="4 8" id="KW-0863">Zinc-finger</keyword>
<dbReference type="Proteomes" id="UP001652625">
    <property type="component" value="Chromosome 03"/>
</dbReference>
<dbReference type="Pfam" id="PF13639">
    <property type="entry name" value="zf-RING_2"/>
    <property type="match status" value="1"/>
</dbReference>
<dbReference type="PANTHER" id="PTHR22763">
    <property type="entry name" value="RING ZINC FINGER PROTEIN"/>
    <property type="match status" value="1"/>
</dbReference>
<dbReference type="InterPro" id="IPR013083">
    <property type="entry name" value="Znf_RING/FYVE/PHD"/>
</dbReference>
<evidence type="ECO:0000259" key="10">
    <source>
        <dbReference type="PROSITE" id="PS50089"/>
    </source>
</evidence>
<dbReference type="SMART" id="SM00184">
    <property type="entry name" value="RING"/>
    <property type="match status" value="1"/>
</dbReference>
<keyword evidence="7 9" id="KW-0472">Membrane</keyword>
<dbReference type="InterPro" id="IPR001841">
    <property type="entry name" value="Znf_RING"/>
</dbReference>
<comment type="subcellular location">
    <subcellularLocation>
        <location evidence="1">Membrane</location>
        <topology evidence="1">Multi-pass membrane protein</topology>
    </subcellularLocation>
</comment>
<dbReference type="GeneID" id="101238068"/>
<keyword evidence="11" id="KW-1185">Reference proteome</keyword>
<keyword evidence="2 9" id="KW-0812">Transmembrane</keyword>
<evidence type="ECO:0000256" key="4">
    <source>
        <dbReference type="ARBA" id="ARBA00022771"/>
    </source>
</evidence>
<dbReference type="PROSITE" id="PS50089">
    <property type="entry name" value="ZF_RING_2"/>
    <property type="match status" value="1"/>
</dbReference>
<evidence type="ECO:0000313" key="11">
    <source>
        <dbReference type="Proteomes" id="UP001652625"/>
    </source>
</evidence>
<feature type="transmembrane region" description="Helical" evidence="9">
    <location>
        <begin position="212"/>
        <end position="233"/>
    </location>
</feature>
<feature type="transmembrane region" description="Helical" evidence="9">
    <location>
        <begin position="153"/>
        <end position="177"/>
    </location>
</feature>
<feature type="transmembrane region" description="Helical" evidence="9">
    <location>
        <begin position="183"/>
        <end position="205"/>
    </location>
</feature>
<dbReference type="SUPFAM" id="SSF57850">
    <property type="entry name" value="RING/U-box"/>
    <property type="match status" value="1"/>
</dbReference>
<keyword evidence="3" id="KW-0479">Metal-binding</keyword>
<dbReference type="SMART" id="SM00744">
    <property type="entry name" value="RINGv"/>
    <property type="match status" value="1"/>
</dbReference>
<dbReference type="PANTHER" id="PTHR22763:SF191">
    <property type="entry name" value="RING FINGER PROTEIN 145 HOMOLOG"/>
    <property type="match status" value="1"/>
</dbReference>
<protein>
    <submittedName>
        <fullName evidence="12">E3 ubiquitin-protein ligase RNF139</fullName>
    </submittedName>
</protein>
<dbReference type="InterPro" id="IPR011016">
    <property type="entry name" value="Znf_RING-CH"/>
</dbReference>
<reference evidence="12" key="1">
    <citation type="submission" date="2025-08" db="UniProtKB">
        <authorList>
            <consortium name="RefSeq"/>
        </authorList>
    </citation>
    <scope>IDENTIFICATION</scope>
</reference>
<feature type="transmembrane region" description="Helical" evidence="9">
    <location>
        <begin position="434"/>
        <end position="452"/>
    </location>
</feature>
<feature type="transmembrane region" description="Helical" evidence="9">
    <location>
        <begin position="33"/>
        <end position="52"/>
    </location>
</feature>
<evidence type="ECO:0000256" key="3">
    <source>
        <dbReference type="ARBA" id="ARBA00022723"/>
    </source>
</evidence>
<dbReference type="InterPro" id="IPR050731">
    <property type="entry name" value="HRD1_E3_ubiq-ligases"/>
</dbReference>
<evidence type="ECO:0000256" key="2">
    <source>
        <dbReference type="ARBA" id="ARBA00022692"/>
    </source>
</evidence>
<evidence type="ECO:0000256" key="1">
    <source>
        <dbReference type="ARBA" id="ARBA00004141"/>
    </source>
</evidence>
<feature type="domain" description="RING-type" evidence="10">
    <location>
        <begin position="513"/>
        <end position="551"/>
    </location>
</feature>
<evidence type="ECO:0000256" key="8">
    <source>
        <dbReference type="PROSITE-ProRule" id="PRU00175"/>
    </source>
</evidence>
<dbReference type="Pfam" id="PF13705">
    <property type="entry name" value="TRC8_N"/>
    <property type="match status" value="1"/>
</dbReference>
<feature type="transmembrane region" description="Helical" evidence="9">
    <location>
        <begin position="394"/>
        <end position="413"/>
    </location>
</feature>
<organism evidence="11 12">
    <name type="scientific">Hydra vulgaris</name>
    <name type="common">Hydra</name>
    <name type="synonym">Hydra attenuata</name>
    <dbReference type="NCBI Taxonomy" id="6087"/>
    <lineage>
        <taxon>Eukaryota</taxon>
        <taxon>Metazoa</taxon>
        <taxon>Cnidaria</taxon>
        <taxon>Hydrozoa</taxon>
        <taxon>Hydroidolina</taxon>
        <taxon>Anthoathecata</taxon>
        <taxon>Aplanulata</taxon>
        <taxon>Hydridae</taxon>
        <taxon>Hydra</taxon>
    </lineage>
</organism>
<feature type="transmembrane region" description="Helical" evidence="9">
    <location>
        <begin position="9"/>
        <end position="27"/>
    </location>
</feature>
<evidence type="ECO:0000313" key="12">
    <source>
        <dbReference type="RefSeq" id="XP_065649452.1"/>
    </source>
</evidence>
<feature type="transmembrane region" description="Helical" evidence="9">
    <location>
        <begin position="99"/>
        <end position="120"/>
    </location>
</feature>
<feature type="transmembrane region" description="Helical" evidence="9">
    <location>
        <begin position="59"/>
        <end position="79"/>
    </location>
</feature>
<feature type="transmembrane region" description="Helical" evidence="9">
    <location>
        <begin position="319"/>
        <end position="341"/>
    </location>
</feature>